<protein>
    <submittedName>
        <fullName evidence="1">Uncharacterized protein</fullName>
    </submittedName>
</protein>
<feature type="non-terminal residue" evidence="1">
    <location>
        <position position="137"/>
    </location>
</feature>
<comment type="caution">
    <text evidence="1">The sequence shown here is derived from an EMBL/GenBank/DDBJ whole genome shotgun (WGS) entry which is preliminary data.</text>
</comment>
<evidence type="ECO:0000313" key="1">
    <source>
        <dbReference type="EMBL" id="GAH98718.1"/>
    </source>
</evidence>
<organism evidence="1">
    <name type="scientific">marine sediment metagenome</name>
    <dbReference type="NCBI Taxonomy" id="412755"/>
    <lineage>
        <taxon>unclassified sequences</taxon>
        <taxon>metagenomes</taxon>
        <taxon>ecological metagenomes</taxon>
    </lineage>
</organism>
<feature type="non-terminal residue" evidence="1">
    <location>
        <position position="1"/>
    </location>
</feature>
<gene>
    <name evidence="1" type="ORF">S03H2_69599</name>
</gene>
<dbReference type="AlphaFoldDB" id="X1LX46"/>
<reference evidence="1" key="1">
    <citation type="journal article" date="2014" name="Front. Microbiol.">
        <title>High frequency of phylogenetically diverse reductive dehalogenase-homologous genes in deep subseafloor sedimentary metagenomes.</title>
        <authorList>
            <person name="Kawai M."/>
            <person name="Futagami T."/>
            <person name="Toyoda A."/>
            <person name="Takaki Y."/>
            <person name="Nishi S."/>
            <person name="Hori S."/>
            <person name="Arai W."/>
            <person name="Tsubouchi T."/>
            <person name="Morono Y."/>
            <person name="Uchiyama I."/>
            <person name="Ito T."/>
            <person name="Fujiyama A."/>
            <person name="Inagaki F."/>
            <person name="Takami H."/>
        </authorList>
    </citation>
    <scope>NUCLEOTIDE SEQUENCE</scope>
    <source>
        <strain evidence="1">Expedition CK06-06</strain>
    </source>
</reference>
<name>X1LX46_9ZZZZ</name>
<sequence>ESEGKPVTIELNLDLYYWVESIVKKEKWDNVSDLINVSLKYFKDNYDTIIKEIKKLRLERLEKRKAYKKTIEEKERKEIPEDDVIDKVPVLVRKKEDLEDILDALGDLTGEKYEISIELDDEEGNLPRKKSPLDYTA</sequence>
<dbReference type="EMBL" id="BARU01046028">
    <property type="protein sequence ID" value="GAH98718.1"/>
    <property type="molecule type" value="Genomic_DNA"/>
</dbReference>
<proteinExistence type="predicted"/>
<accession>X1LX46</accession>